<organism evidence="1 2">
    <name type="scientific">Oerskovia enterophila</name>
    <dbReference type="NCBI Taxonomy" id="43678"/>
    <lineage>
        <taxon>Bacteria</taxon>
        <taxon>Bacillati</taxon>
        <taxon>Actinomycetota</taxon>
        <taxon>Actinomycetes</taxon>
        <taxon>Micrococcales</taxon>
        <taxon>Cellulomonadaceae</taxon>
        <taxon>Oerskovia</taxon>
    </lineage>
</organism>
<dbReference type="EMBL" id="MAQA01000085">
    <property type="protein sequence ID" value="OCI29324.1"/>
    <property type="molecule type" value="Genomic_DNA"/>
</dbReference>
<reference evidence="1 2" key="1">
    <citation type="submission" date="2016-06" db="EMBL/GenBank/DDBJ databases">
        <title>Genome sequence of Oerskovia enterophila DSM 43852.</title>
        <authorList>
            <person name="Poehlein A."/>
            <person name="Jag V."/>
            <person name="Bengelsdorf F.R."/>
            <person name="Daniel R."/>
            <person name="Duerre P."/>
        </authorList>
    </citation>
    <scope>NUCLEOTIDE SEQUENCE [LARGE SCALE GENOMIC DNA]</scope>
    <source>
        <strain evidence="1 2">DSM 43852</strain>
    </source>
</reference>
<accession>A0ABX2XYF9</accession>
<sequence length="94" mass="10068">MVRPPIHAPSALPTLNAAMLAPEAMVGAACAWPMMRIWRPGTVANPNAPMRTSETTVMTWLVAVSAKTARITVSAPRIASRLVVRKRSAALPPR</sequence>
<evidence type="ECO:0000313" key="2">
    <source>
        <dbReference type="Proteomes" id="UP000093412"/>
    </source>
</evidence>
<keyword evidence="2" id="KW-1185">Reference proteome</keyword>
<protein>
    <submittedName>
        <fullName evidence="1">Uncharacterized protein</fullName>
    </submittedName>
</protein>
<gene>
    <name evidence="1" type="ORF">OERS_39830</name>
</gene>
<proteinExistence type="predicted"/>
<name>A0ABX2XYF9_9CELL</name>
<dbReference type="Proteomes" id="UP000093412">
    <property type="component" value="Unassembled WGS sequence"/>
</dbReference>
<comment type="caution">
    <text evidence="1">The sequence shown here is derived from an EMBL/GenBank/DDBJ whole genome shotgun (WGS) entry which is preliminary data.</text>
</comment>
<evidence type="ECO:0000313" key="1">
    <source>
        <dbReference type="EMBL" id="OCI29324.1"/>
    </source>
</evidence>